<organism evidence="1 2">
    <name type="scientific">Marasmiellus scandens</name>
    <dbReference type="NCBI Taxonomy" id="2682957"/>
    <lineage>
        <taxon>Eukaryota</taxon>
        <taxon>Fungi</taxon>
        <taxon>Dikarya</taxon>
        <taxon>Basidiomycota</taxon>
        <taxon>Agaricomycotina</taxon>
        <taxon>Agaricomycetes</taxon>
        <taxon>Agaricomycetidae</taxon>
        <taxon>Agaricales</taxon>
        <taxon>Marasmiineae</taxon>
        <taxon>Omphalotaceae</taxon>
        <taxon>Marasmiellus</taxon>
    </lineage>
</organism>
<protein>
    <submittedName>
        <fullName evidence="1">Uncharacterized protein</fullName>
    </submittedName>
</protein>
<gene>
    <name evidence="1" type="ORF">VKT23_010444</name>
</gene>
<proteinExistence type="predicted"/>
<accession>A0ABR1JHG6</accession>
<name>A0ABR1JHG6_9AGAR</name>
<comment type="caution">
    <text evidence="1">The sequence shown here is derived from an EMBL/GenBank/DDBJ whole genome shotgun (WGS) entry which is preliminary data.</text>
</comment>
<dbReference type="Proteomes" id="UP001498398">
    <property type="component" value="Unassembled WGS sequence"/>
</dbReference>
<evidence type="ECO:0000313" key="1">
    <source>
        <dbReference type="EMBL" id="KAK7457144.1"/>
    </source>
</evidence>
<keyword evidence="2" id="KW-1185">Reference proteome</keyword>
<dbReference type="EMBL" id="JBANRG010000020">
    <property type="protein sequence ID" value="KAK7457144.1"/>
    <property type="molecule type" value="Genomic_DNA"/>
</dbReference>
<sequence>MDGWQVIVNGTKMVDDIRKATDEQMSNEDANNNTLKVEYTMHPQLAPNPYHIDVTRTPLTRNIGARFADIHDEVQQVVSEKIPVTEGTHGKS</sequence>
<reference evidence="1 2" key="1">
    <citation type="submission" date="2024-01" db="EMBL/GenBank/DDBJ databases">
        <title>A draft genome for the cacao thread blight pathogen Marasmiellus scandens.</title>
        <authorList>
            <person name="Baruah I.K."/>
            <person name="Leung J."/>
            <person name="Bukari Y."/>
            <person name="Amoako-Attah I."/>
            <person name="Meinhardt L.W."/>
            <person name="Bailey B.A."/>
            <person name="Cohen S.P."/>
        </authorList>
    </citation>
    <scope>NUCLEOTIDE SEQUENCE [LARGE SCALE GENOMIC DNA]</scope>
    <source>
        <strain evidence="1 2">GH-19</strain>
    </source>
</reference>
<evidence type="ECO:0000313" key="2">
    <source>
        <dbReference type="Proteomes" id="UP001498398"/>
    </source>
</evidence>